<protein>
    <recommendedName>
        <fullName evidence="1">Peptidase C-terminal archaeal/bacterial domain-containing protein</fullName>
    </recommendedName>
</protein>
<accession>A0A919JTX0</accession>
<dbReference type="EMBL" id="BOMV01000017">
    <property type="protein sequence ID" value="GIE94725.1"/>
    <property type="molecule type" value="Genomic_DNA"/>
</dbReference>
<feature type="domain" description="Peptidase C-terminal archaeal/bacterial" evidence="1">
    <location>
        <begin position="238"/>
        <end position="304"/>
    </location>
</feature>
<dbReference type="Proteomes" id="UP000636960">
    <property type="component" value="Unassembled WGS sequence"/>
</dbReference>
<evidence type="ECO:0000313" key="2">
    <source>
        <dbReference type="EMBL" id="GIE94725.1"/>
    </source>
</evidence>
<evidence type="ECO:0000259" key="1">
    <source>
        <dbReference type="Pfam" id="PF04151"/>
    </source>
</evidence>
<dbReference type="InterPro" id="IPR007280">
    <property type="entry name" value="Peptidase_C_arc/bac"/>
</dbReference>
<keyword evidence="3" id="KW-1185">Reference proteome</keyword>
<sequence length="684" mass="69858">MLSVASPLPTGPGGPDGLKGDLMRRSIAVISAAVLGLALITPGGATAAPTAGAPTGGDQLTPAEKLSLAAGIGVAPKAALGAKPKGVNPFLAQVADPAKVDYSGWANYMKAQGAAKDKAREKTLAGTNPSLSALAATPAVVVDEDEIDGTYGGNDTPANAQRVAGYGTGAGQFPKIRVLGSLDNEVITTPTVTPTPEDDGSIPLAGDTFIGFARNGAVVNAQIGDGPHGRQTGDGSNDFDFYKLEAEPGKVITVKTATPTGPLDTVLLLFAADGTLLASNDDFTGLDSQIVYRVTTAGEYYVAVVAYSGLPGDPFDSGSGDGIGDTSPPTEGPYTLTLTSGGVDQDFFALRLRAGDVLGASVKGSPTYLTVYDTVPQEAHGSEQDASFIYPLTSPLPGGGNAVTDYVATKTGWHYVGVSAGSGAYDISVEDYRPPLQGTTPVQTLYLDFDGARVNTGIWGGPGNRDLSPLAAFLANWGLTRADEDALIDAIVAGVTENLKQDLVASGLNGKFRLKIQNSRDHAEAWGKANASRLVVGGTIDESGVETIGIAESIDPGNFETEETAIVLLDVLSGPASDSAASLNRYLTPASDRIAFVGQALANVISHEAGHFFGNFHTDNEDDAANLMDAGGTGFATLFGVGPDGVGGTADDADVDFGYGPFIPSEGFTGTEDTLGRIVFGVTS</sequence>
<comment type="caution">
    <text evidence="2">The sequence shown here is derived from an EMBL/GenBank/DDBJ whole genome shotgun (WGS) entry which is preliminary data.</text>
</comment>
<dbReference type="Pfam" id="PF04151">
    <property type="entry name" value="PPC"/>
    <property type="match status" value="1"/>
</dbReference>
<gene>
    <name evidence="2" type="ORF">Ari01nite_21900</name>
</gene>
<organism evidence="2 3">
    <name type="scientific">Paractinoplanes rishiriensis</name>
    <dbReference type="NCBI Taxonomy" id="1050105"/>
    <lineage>
        <taxon>Bacteria</taxon>
        <taxon>Bacillati</taxon>
        <taxon>Actinomycetota</taxon>
        <taxon>Actinomycetes</taxon>
        <taxon>Micromonosporales</taxon>
        <taxon>Micromonosporaceae</taxon>
        <taxon>Paractinoplanes</taxon>
    </lineage>
</organism>
<dbReference type="AlphaFoldDB" id="A0A919JTX0"/>
<reference evidence="2" key="1">
    <citation type="submission" date="2021-01" db="EMBL/GenBank/DDBJ databases">
        <title>Whole genome shotgun sequence of Actinoplanes rishiriensis NBRC 108556.</title>
        <authorList>
            <person name="Komaki H."/>
            <person name="Tamura T."/>
        </authorList>
    </citation>
    <scope>NUCLEOTIDE SEQUENCE</scope>
    <source>
        <strain evidence="2">NBRC 108556</strain>
    </source>
</reference>
<name>A0A919JTX0_9ACTN</name>
<evidence type="ECO:0000313" key="3">
    <source>
        <dbReference type="Proteomes" id="UP000636960"/>
    </source>
</evidence>
<dbReference type="Gene3D" id="2.60.120.380">
    <property type="match status" value="1"/>
</dbReference>
<proteinExistence type="predicted"/>